<name>A0A8H6HVR2_9AGAR</name>
<sequence>ASYHHACLARGLLEDDGEWRQSMHEASEMGTGVQLRHLFVTILLFCVPSQP</sequence>
<feature type="non-terminal residue" evidence="2">
    <location>
        <position position="1"/>
    </location>
</feature>
<protein>
    <submittedName>
        <fullName evidence="2">Uncharacterized protein</fullName>
    </submittedName>
</protein>
<evidence type="ECO:0000313" key="3">
    <source>
        <dbReference type="Proteomes" id="UP000521943"/>
    </source>
</evidence>
<reference evidence="2 3" key="1">
    <citation type="submission" date="2020-07" db="EMBL/GenBank/DDBJ databases">
        <title>Comparative genomics of pyrophilous fungi reveals a link between fire events and developmental genes.</title>
        <authorList>
            <consortium name="DOE Joint Genome Institute"/>
            <person name="Steindorff A.S."/>
            <person name="Carver A."/>
            <person name="Calhoun S."/>
            <person name="Stillman K."/>
            <person name="Liu H."/>
            <person name="Lipzen A."/>
            <person name="Pangilinan J."/>
            <person name="Labutti K."/>
            <person name="Bruns T.D."/>
            <person name="Grigoriev I.V."/>
        </authorList>
    </citation>
    <scope>NUCLEOTIDE SEQUENCE [LARGE SCALE GENOMIC DNA]</scope>
    <source>
        <strain evidence="2 3">CBS 144469</strain>
    </source>
</reference>
<organism evidence="2 3">
    <name type="scientific">Ephemerocybe angulata</name>
    <dbReference type="NCBI Taxonomy" id="980116"/>
    <lineage>
        <taxon>Eukaryota</taxon>
        <taxon>Fungi</taxon>
        <taxon>Dikarya</taxon>
        <taxon>Basidiomycota</taxon>
        <taxon>Agaricomycotina</taxon>
        <taxon>Agaricomycetes</taxon>
        <taxon>Agaricomycetidae</taxon>
        <taxon>Agaricales</taxon>
        <taxon>Agaricineae</taxon>
        <taxon>Psathyrellaceae</taxon>
        <taxon>Ephemerocybe</taxon>
    </lineage>
</organism>
<evidence type="ECO:0000313" key="2">
    <source>
        <dbReference type="EMBL" id="KAF6752738.1"/>
    </source>
</evidence>
<accession>A0A8H6HVR2</accession>
<dbReference type="Proteomes" id="UP000521943">
    <property type="component" value="Unassembled WGS sequence"/>
</dbReference>
<gene>
    <name evidence="2" type="ORF">DFP72DRAFT_770842</name>
    <name evidence="1" type="ORF">DFP72DRAFT_772454</name>
</gene>
<comment type="caution">
    <text evidence="2">The sequence shown here is derived from an EMBL/GenBank/DDBJ whole genome shotgun (WGS) entry which is preliminary data.</text>
</comment>
<dbReference type="EMBL" id="JACGCI010000042">
    <property type="protein sequence ID" value="KAF6752738.1"/>
    <property type="molecule type" value="Genomic_DNA"/>
</dbReference>
<keyword evidence="3" id="KW-1185">Reference proteome</keyword>
<dbReference type="AlphaFoldDB" id="A0A8H6HVR2"/>
<dbReference type="EMBL" id="JACGCI010000042">
    <property type="protein sequence ID" value="KAF6752735.1"/>
    <property type="molecule type" value="Genomic_DNA"/>
</dbReference>
<dbReference type="OrthoDB" id="3366231at2759"/>
<proteinExistence type="predicted"/>
<evidence type="ECO:0000313" key="1">
    <source>
        <dbReference type="EMBL" id="KAF6752735.1"/>
    </source>
</evidence>
<feature type="non-terminal residue" evidence="2">
    <location>
        <position position="51"/>
    </location>
</feature>